<sequence length="144" mass="16848">SDEGRQKGIFDLSDLAFETKRRLSGSKAAWKYLVQAQIRNGGWMSFMEREEDTCKRLDMVVKYFPNRCDEFVAATTYGLFGEPEPPRVAPTELMVYFYVQQRRVADAVKFAEMMVKCVREDTRTLPLERPRWAKELDASMTMRK</sequence>
<reference evidence="1 2" key="1">
    <citation type="submission" date="2020-02" db="EMBL/GenBank/DDBJ databases">
        <authorList>
            <person name="Subbiah M."/>
            <person name="Call D."/>
        </authorList>
    </citation>
    <scope>NUCLEOTIDE SEQUENCE [LARGE SCALE GENOMIC DNA]</scope>
    <source>
        <strain evidence="1 2">8375wC2</strain>
    </source>
</reference>
<feature type="non-terminal residue" evidence="1">
    <location>
        <position position="1"/>
    </location>
</feature>
<gene>
    <name evidence="1" type="ORF">G3V95_29625</name>
</gene>
<name>A0A8T6Q2B2_ECOLX</name>
<dbReference type="EMBL" id="JAAGYI010000534">
    <property type="protein sequence ID" value="NEM89499.1"/>
    <property type="molecule type" value="Genomic_DNA"/>
</dbReference>
<proteinExistence type="predicted"/>
<dbReference type="Proteomes" id="UP000469708">
    <property type="component" value="Unassembled WGS sequence"/>
</dbReference>
<evidence type="ECO:0000313" key="1">
    <source>
        <dbReference type="EMBL" id="NEM89499.1"/>
    </source>
</evidence>
<protein>
    <submittedName>
        <fullName evidence="1">Uncharacterized protein</fullName>
    </submittedName>
</protein>
<organism evidence="1 2">
    <name type="scientific">Escherichia coli</name>
    <dbReference type="NCBI Taxonomy" id="562"/>
    <lineage>
        <taxon>Bacteria</taxon>
        <taxon>Pseudomonadati</taxon>
        <taxon>Pseudomonadota</taxon>
        <taxon>Gammaproteobacteria</taxon>
        <taxon>Enterobacterales</taxon>
        <taxon>Enterobacteriaceae</taxon>
        <taxon>Escherichia</taxon>
    </lineage>
</organism>
<evidence type="ECO:0000313" key="2">
    <source>
        <dbReference type="Proteomes" id="UP000469708"/>
    </source>
</evidence>
<dbReference type="AlphaFoldDB" id="A0A8T6Q2B2"/>
<accession>A0A8T6Q2B2</accession>
<comment type="caution">
    <text evidence="1">The sequence shown here is derived from an EMBL/GenBank/DDBJ whole genome shotgun (WGS) entry which is preliminary data.</text>
</comment>